<dbReference type="Proteomes" id="UP000076852">
    <property type="component" value="Chromosome 2"/>
</dbReference>
<dbReference type="RefSeq" id="WP_063500095.1">
    <property type="nucleotide sequence ID" value="NZ_CP014579.1"/>
</dbReference>
<gene>
    <name evidence="1" type="ORF">AYM40_32560</name>
</gene>
<sequence>MNNDSDRMRGSWGKRDLRPLSAFADDELSAIQHPWSSGEAAWDERGDQVELIRFEDVVPHHWSDSTFDRRNPEYGLHGRRA</sequence>
<evidence type="ECO:0000313" key="2">
    <source>
        <dbReference type="Proteomes" id="UP000076852"/>
    </source>
</evidence>
<reference evidence="1 2" key="1">
    <citation type="journal article" date="2016" name="Gene">
        <title>PacBio SMRT assembly of a complex multi-replicon genome reveals chlorocatechol degradative operon in a region of genome plasticity.</title>
        <authorList>
            <person name="Ricker N."/>
            <person name="Shen S.Y."/>
            <person name="Goordial J."/>
            <person name="Jin S."/>
            <person name="Fulthorpe R.R."/>
        </authorList>
    </citation>
    <scope>NUCLEOTIDE SEQUENCE [LARGE SCALE GENOMIC DNA]</scope>
    <source>
        <strain evidence="1 2">OLGA172</strain>
    </source>
</reference>
<dbReference type="OrthoDB" id="8959033at2"/>
<dbReference type="EMBL" id="CP014579">
    <property type="protein sequence ID" value="ANB76885.1"/>
    <property type="molecule type" value="Genomic_DNA"/>
</dbReference>
<accession>A0A160FUF2</accession>
<organism evidence="1 2">
    <name type="scientific">Paraburkholderia phytofirmans OLGA172</name>
    <dbReference type="NCBI Taxonomy" id="1417228"/>
    <lineage>
        <taxon>Bacteria</taxon>
        <taxon>Pseudomonadati</taxon>
        <taxon>Pseudomonadota</taxon>
        <taxon>Betaproteobacteria</taxon>
        <taxon>Burkholderiales</taxon>
        <taxon>Burkholderiaceae</taxon>
        <taxon>Paraburkholderia</taxon>
    </lineage>
</organism>
<keyword evidence="2" id="KW-1185">Reference proteome</keyword>
<protein>
    <submittedName>
        <fullName evidence="1">Uncharacterized protein</fullName>
    </submittedName>
</protein>
<dbReference type="KEGG" id="buz:AYM40_32560"/>
<proteinExistence type="predicted"/>
<dbReference type="AlphaFoldDB" id="A0A160FUF2"/>
<evidence type="ECO:0000313" key="1">
    <source>
        <dbReference type="EMBL" id="ANB76885.1"/>
    </source>
</evidence>
<name>A0A160FUF2_9BURK</name>